<reference evidence="2" key="1">
    <citation type="journal article" date="2014" name="Proc. Natl. Acad. Sci. U.S.A.">
        <title>Extensive sampling of basidiomycete genomes demonstrates inadequacy of the white-rot/brown-rot paradigm for wood decay fungi.</title>
        <authorList>
            <person name="Riley R."/>
            <person name="Salamov A.A."/>
            <person name="Brown D.W."/>
            <person name="Nagy L.G."/>
            <person name="Floudas D."/>
            <person name="Held B.W."/>
            <person name="Levasseur A."/>
            <person name="Lombard V."/>
            <person name="Morin E."/>
            <person name="Otillar R."/>
            <person name="Lindquist E.A."/>
            <person name="Sun H."/>
            <person name="LaButti K.M."/>
            <person name="Schmutz J."/>
            <person name="Jabbour D."/>
            <person name="Luo H."/>
            <person name="Baker S.E."/>
            <person name="Pisabarro A.G."/>
            <person name="Walton J.D."/>
            <person name="Blanchette R.A."/>
            <person name="Henrissat B."/>
            <person name="Martin F."/>
            <person name="Cullen D."/>
            <person name="Hibbett D.S."/>
            <person name="Grigoriev I.V."/>
        </authorList>
    </citation>
    <scope>NUCLEOTIDE SEQUENCE [LARGE SCALE GENOMIC DNA]</scope>
    <source>
        <strain evidence="2">FD-172 SS1</strain>
    </source>
</reference>
<evidence type="ECO:0000313" key="1">
    <source>
        <dbReference type="EMBL" id="KDQ17475.1"/>
    </source>
</evidence>
<gene>
    <name evidence="1" type="ORF">BOTBODRAFT_575199</name>
</gene>
<keyword evidence="2" id="KW-1185">Reference proteome</keyword>
<accession>A0A067MRY2</accession>
<proteinExistence type="predicted"/>
<dbReference type="InParanoid" id="A0A067MRY2"/>
<dbReference type="HOGENOM" id="CLU_174942_0_0_1"/>
<dbReference type="AlphaFoldDB" id="A0A067MRY2"/>
<dbReference type="Proteomes" id="UP000027195">
    <property type="component" value="Unassembled WGS sequence"/>
</dbReference>
<sequence length="108" mass="11834">MSKHAGARACKYAGGRACSASLLTHMLKLIRVYVQLCVRASMGVGKRVNTCGYMRRSVRASTCIYISYVCTVQARPREIEEIQTNLRGYGLFSIRCVPSAGAIIVARS</sequence>
<organism evidence="1 2">
    <name type="scientific">Botryobasidium botryosum (strain FD-172 SS1)</name>
    <dbReference type="NCBI Taxonomy" id="930990"/>
    <lineage>
        <taxon>Eukaryota</taxon>
        <taxon>Fungi</taxon>
        <taxon>Dikarya</taxon>
        <taxon>Basidiomycota</taxon>
        <taxon>Agaricomycotina</taxon>
        <taxon>Agaricomycetes</taxon>
        <taxon>Cantharellales</taxon>
        <taxon>Botryobasidiaceae</taxon>
        <taxon>Botryobasidium</taxon>
    </lineage>
</organism>
<evidence type="ECO:0000313" key="2">
    <source>
        <dbReference type="Proteomes" id="UP000027195"/>
    </source>
</evidence>
<dbReference type="EMBL" id="KL198023">
    <property type="protein sequence ID" value="KDQ17475.1"/>
    <property type="molecule type" value="Genomic_DNA"/>
</dbReference>
<name>A0A067MRY2_BOTB1</name>
<protein>
    <submittedName>
        <fullName evidence="1">Uncharacterized protein</fullName>
    </submittedName>
</protein>